<evidence type="ECO:0000256" key="1">
    <source>
        <dbReference type="SAM" id="Coils"/>
    </source>
</evidence>
<organism evidence="2 3">
    <name type="scientific">Chaetomidium leptoderma</name>
    <dbReference type="NCBI Taxonomy" id="669021"/>
    <lineage>
        <taxon>Eukaryota</taxon>
        <taxon>Fungi</taxon>
        <taxon>Dikarya</taxon>
        <taxon>Ascomycota</taxon>
        <taxon>Pezizomycotina</taxon>
        <taxon>Sordariomycetes</taxon>
        <taxon>Sordariomycetidae</taxon>
        <taxon>Sordariales</taxon>
        <taxon>Chaetomiaceae</taxon>
        <taxon>Chaetomidium</taxon>
    </lineage>
</organism>
<keyword evidence="1" id="KW-0175">Coiled coil</keyword>
<reference evidence="2" key="1">
    <citation type="journal article" date="2023" name="Mol. Phylogenet. Evol.">
        <title>Genome-scale phylogeny and comparative genomics of the fungal order Sordariales.</title>
        <authorList>
            <person name="Hensen N."/>
            <person name="Bonometti L."/>
            <person name="Westerberg I."/>
            <person name="Brannstrom I.O."/>
            <person name="Guillou S."/>
            <person name="Cros-Aarteil S."/>
            <person name="Calhoun S."/>
            <person name="Haridas S."/>
            <person name="Kuo A."/>
            <person name="Mondo S."/>
            <person name="Pangilinan J."/>
            <person name="Riley R."/>
            <person name="LaButti K."/>
            <person name="Andreopoulos B."/>
            <person name="Lipzen A."/>
            <person name="Chen C."/>
            <person name="Yan M."/>
            <person name="Daum C."/>
            <person name="Ng V."/>
            <person name="Clum A."/>
            <person name="Steindorff A."/>
            <person name="Ohm R.A."/>
            <person name="Martin F."/>
            <person name="Silar P."/>
            <person name="Natvig D.O."/>
            <person name="Lalanne C."/>
            <person name="Gautier V."/>
            <person name="Ament-Velasquez S.L."/>
            <person name="Kruys A."/>
            <person name="Hutchinson M.I."/>
            <person name="Powell A.J."/>
            <person name="Barry K."/>
            <person name="Miller A.N."/>
            <person name="Grigoriev I.V."/>
            <person name="Debuchy R."/>
            <person name="Gladieux P."/>
            <person name="Hiltunen Thoren M."/>
            <person name="Johannesson H."/>
        </authorList>
    </citation>
    <scope>NUCLEOTIDE SEQUENCE</scope>
    <source>
        <strain evidence="2">CBS 538.74</strain>
    </source>
</reference>
<dbReference type="EMBL" id="MU857162">
    <property type="protein sequence ID" value="KAK4149418.1"/>
    <property type="molecule type" value="Genomic_DNA"/>
</dbReference>
<dbReference type="Proteomes" id="UP001302745">
    <property type="component" value="Unassembled WGS sequence"/>
</dbReference>
<gene>
    <name evidence="2" type="ORF">C8A00DRAFT_37987</name>
</gene>
<evidence type="ECO:0000313" key="2">
    <source>
        <dbReference type="EMBL" id="KAK4149418.1"/>
    </source>
</evidence>
<proteinExistence type="predicted"/>
<accession>A0AAN6VDE9</accession>
<comment type="caution">
    <text evidence="2">The sequence shown here is derived from an EMBL/GenBank/DDBJ whole genome shotgun (WGS) entry which is preliminary data.</text>
</comment>
<name>A0AAN6VDE9_9PEZI</name>
<dbReference type="AlphaFoldDB" id="A0AAN6VDE9"/>
<sequence>MPPNRVRKNRSQKSSTERRRVRADILSAVAIKMVRCSRCKENKIPDCRVPPGDDTCVSCARVGSASCDSFGYDDSAVRHLVDQKRRLDAKEAEASEAIRSANQALVAALAKAERLRVQRLALDQKALAMFEQEGEVLAEQERQEAAAAQPSSSSTSGVPLFDPSWVQWYVPSLTSQPTDIVAASTMR</sequence>
<reference evidence="2" key="2">
    <citation type="submission" date="2023-05" db="EMBL/GenBank/DDBJ databases">
        <authorList>
            <consortium name="Lawrence Berkeley National Laboratory"/>
            <person name="Steindorff A."/>
            <person name="Hensen N."/>
            <person name="Bonometti L."/>
            <person name="Westerberg I."/>
            <person name="Brannstrom I.O."/>
            <person name="Guillou S."/>
            <person name="Cros-Aarteil S."/>
            <person name="Calhoun S."/>
            <person name="Haridas S."/>
            <person name="Kuo A."/>
            <person name="Mondo S."/>
            <person name="Pangilinan J."/>
            <person name="Riley R."/>
            <person name="Labutti K."/>
            <person name="Andreopoulos B."/>
            <person name="Lipzen A."/>
            <person name="Chen C."/>
            <person name="Yanf M."/>
            <person name="Daum C."/>
            <person name="Ng V."/>
            <person name="Clum A."/>
            <person name="Ohm R."/>
            <person name="Martin F."/>
            <person name="Silar P."/>
            <person name="Natvig D."/>
            <person name="Lalanne C."/>
            <person name="Gautier V."/>
            <person name="Ament-Velasquez S.L."/>
            <person name="Kruys A."/>
            <person name="Hutchinson M.I."/>
            <person name="Powell A.J."/>
            <person name="Barry K."/>
            <person name="Miller A.N."/>
            <person name="Grigoriev I.V."/>
            <person name="Debuchy R."/>
            <person name="Gladieux P."/>
            <person name="Thoren M.H."/>
            <person name="Johannesson H."/>
        </authorList>
    </citation>
    <scope>NUCLEOTIDE SEQUENCE</scope>
    <source>
        <strain evidence="2">CBS 538.74</strain>
    </source>
</reference>
<evidence type="ECO:0000313" key="3">
    <source>
        <dbReference type="Proteomes" id="UP001302745"/>
    </source>
</evidence>
<keyword evidence="3" id="KW-1185">Reference proteome</keyword>
<protein>
    <submittedName>
        <fullName evidence="2">Uncharacterized protein</fullName>
    </submittedName>
</protein>
<feature type="coiled-coil region" evidence="1">
    <location>
        <begin position="80"/>
        <end position="118"/>
    </location>
</feature>